<sequence>MECCGPGYASPSEAMKAPREKLLYTIAIYTGTGIQKPDYLCTIDADPESETYSQVIHRLEMPGIGDELHHMGWNACSSCHDDASMSRRYLIVPGVRSSNLHIVDTIDPRAPVLHKVVEGTEIKAKTNLSAPHTVHCLGSEIIISMLGDAKGEAPGGYLHLDKNFDIMGRWETTMGDIPFGYDFWYQPRHNVMASSEWAAPNTFMPGFDLEEVGHLKYGRRIHLWDFEKKEPKQTFYLGEDGLIPLEVRFHHDPDSTHGFCGAALSANIIHWWKDGDDWKWEKIVDVENEPHPEWPIPVPGVISVILLSMDDRFLYFCNWLHGDIRQYNIEDPHNPVLTGQVWMGGLLGRAPQVNGVKVTGGPQMIQLSLDGKRLYVTTSLFSTWDNQFYPEIRTNGGCMLMVNCDTETGGMEIDPDFVVDFGKEPNGPSRCHETRYPGGDCTSDIWV</sequence>
<dbReference type="SUPFAM" id="SSF75011">
    <property type="entry name" value="3-carboxy-cis,cis-mucoante lactonizing enzyme"/>
    <property type="match status" value="1"/>
</dbReference>
<evidence type="ECO:0000256" key="1">
    <source>
        <dbReference type="ARBA" id="ARBA00005606"/>
    </source>
</evidence>
<comment type="similarity">
    <text evidence="1">Belongs to the selenium-binding protein family.</text>
</comment>
<comment type="caution">
    <text evidence="2">The sequence shown here is derived from an EMBL/GenBank/DDBJ whole genome shotgun (WGS) entry which is preliminary data.</text>
</comment>
<organism evidence="2 3">
    <name type="scientific">Rhodovulum iodosum</name>
    <dbReference type="NCBI Taxonomy" id="68291"/>
    <lineage>
        <taxon>Bacteria</taxon>
        <taxon>Pseudomonadati</taxon>
        <taxon>Pseudomonadota</taxon>
        <taxon>Alphaproteobacteria</taxon>
        <taxon>Rhodobacterales</taxon>
        <taxon>Paracoccaceae</taxon>
        <taxon>Rhodovulum</taxon>
    </lineage>
</organism>
<name>A0ABV3XNK1_9RHOB</name>
<dbReference type="Pfam" id="PF05694">
    <property type="entry name" value="SBP56"/>
    <property type="match status" value="1"/>
</dbReference>
<accession>A0ABV3XNK1</accession>
<protein>
    <submittedName>
        <fullName evidence="2">Selenium-binding protein 1</fullName>
    </submittedName>
</protein>
<proteinExistence type="inferred from homology"/>
<keyword evidence="3" id="KW-1185">Reference proteome</keyword>
<dbReference type="PANTHER" id="PTHR23300">
    <property type="entry name" value="METHANETHIOL OXIDASE"/>
    <property type="match status" value="1"/>
</dbReference>
<evidence type="ECO:0000313" key="2">
    <source>
        <dbReference type="EMBL" id="MEX5726899.1"/>
    </source>
</evidence>
<dbReference type="PANTHER" id="PTHR23300:SF0">
    <property type="entry name" value="METHANETHIOL OXIDASE"/>
    <property type="match status" value="1"/>
</dbReference>
<dbReference type="Proteomes" id="UP001560019">
    <property type="component" value="Unassembled WGS sequence"/>
</dbReference>
<evidence type="ECO:0000313" key="3">
    <source>
        <dbReference type="Proteomes" id="UP001560019"/>
    </source>
</evidence>
<dbReference type="EMBL" id="JBEHHI010000001">
    <property type="protein sequence ID" value="MEX5726899.1"/>
    <property type="molecule type" value="Genomic_DNA"/>
</dbReference>
<dbReference type="InterPro" id="IPR008826">
    <property type="entry name" value="Se-bd"/>
</dbReference>
<reference evidence="2 3" key="1">
    <citation type="submission" date="2024-06" db="EMBL/GenBank/DDBJ databases">
        <title>Genome of Rhodovulum iodosum, a marine photoferrotroph.</title>
        <authorList>
            <person name="Bianchini G."/>
            <person name="Nikeleit V."/>
            <person name="Kappler A."/>
            <person name="Bryce C."/>
            <person name="Sanchez-Baracaldo P."/>
        </authorList>
    </citation>
    <scope>NUCLEOTIDE SEQUENCE [LARGE SCALE GENOMIC DNA]</scope>
    <source>
        <strain evidence="2 3">UT/N1</strain>
    </source>
</reference>
<dbReference type="RefSeq" id="WP_125404340.1">
    <property type="nucleotide sequence ID" value="NZ_JBEHHI010000001.1"/>
</dbReference>
<gene>
    <name evidence="2" type="ORF">Ga0609869_000252</name>
</gene>